<accession>A0A026WMY2</accession>
<proteinExistence type="predicted"/>
<name>A0A026WMY2_OOCBI</name>
<reference evidence="1 2" key="1">
    <citation type="journal article" date="2014" name="Curr. Biol.">
        <title>The genome of the clonal raider ant Cerapachys biroi.</title>
        <authorList>
            <person name="Oxley P.R."/>
            <person name="Ji L."/>
            <person name="Fetter-Pruneda I."/>
            <person name="McKenzie S.K."/>
            <person name="Li C."/>
            <person name="Hu H."/>
            <person name="Zhang G."/>
            <person name="Kronauer D.J."/>
        </authorList>
    </citation>
    <scope>NUCLEOTIDE SEQUENCE [LARGE SCALE GENOMIC DNA]</scope>
</reference>
<dbReference type="AlphaFoldDB" id="A0A026WMY2"/>
<dbReference type="EMBL" id="KK107151">
    <property type="protein sequence ID" value="EZA57298.1"/>
    <property type="molecule type" value="Genomic_DNA"/>
</dbReference>
<keyword evidence="2" id="KW-1185">Reference proteome</keyword>
<evidence type="ECO:0000313" key="2">
    <source>
        <dbReference type="Proteomes" id="UP000053097"/>
    </source>
</evidence>
<gene>
    <name evidence="1" type="ORF">X777_02549</name>
</gene>
<organism evidence="1 2">
    <name type="scientific">Ooceraea biroi</name>
    <name type="common">Clonal raider ant</name>
    <name type="synonym">Cerapachys biroi</name>
    <dbReference type="NCBI Taxonomy" id="2015173"/>
    <lineage>
        <taxon>Eukaryota</taxon>
        <taxon>Metazoa</taxon>
        <taxon>Ecdysozoa</taxon>
        <taxon>Arthropoda</taxon>
        <taxon>Hexapoda</taxon>
        <taxon>Insecta</taxon>
        <taxon>Pterygota</taxon>
        <taxon>Neoptera</taxon>
        <taxon>Endopterygota</taxon>
        <taxon>Hymenoptera</taxon>
        <taxon>Apocrita</taxon>
        <taxon>Aculeata</taxon>
        <taxon>Formicoidea</taxon>
        <taxon>Formicidae</taxon>
        <taxon>Dorylinae</taxon>
        <taxon>Ooceraea</taxon>
    </lineage>
</organism>
<protein>
    <submittedName>
        <fullName evidence="1">Uncharacterized protein</fullName>
    </submittedName>
</protein>
<dbReference type="Proteomes" id="UP000053097">
    <property type="component" value="Unassembled WGS sequence"/>
</dbReference>
<sequence>MAKSNIRGMAGTSGKRVSFISSCEDEIHILRVPLMFSNTVYFVPVRAASPHRSRKFGCGLSRRIQVIIRHIFSRVPDFSVTLIRLTEQK</sequence>
<evidence type="ECO:0000313" key="1">
    <source>
        <dbReference type="EMBL" id="EZA57298.1"/>
    </source>
</evidence>